<dbReference type="EMBL" id="QXED01000003">
    <property type="protein sequence ID" value="RIV23579.1"/>
    <property type="molecule type" value="Genomic_DNA"/>
</dbReference>
<accession>A0A418MB31</accession>
<gene>
    <name evidence="1" type="ORF">DYU11_11380</name>
</gene>
<dbReference type="RefSeq" id="WP_119667795.1">
    <property type="nucleotide sequence ID" value="NZ_QXED01000003.1"/>
</dbReference>
<name>A0A418MB31_9BACT</name>
<protein>
    <submittedName>
        <fullName evidence="1">DUF3052 family protein</fullName>
    </submittedName>
</protein>
<proteinExistence type="predicted"/>
<keyword evidence="2" id="KW-1185">Reference proteome</keyword>
<evidence type="ECO:0000313" key="1">
    <source>
        <dbReference type="EMBL" id="RIV23579.1"/>
    </source>
</evidence>
<dbReference type="AlphaFoldDB" id="A0A418MB31"/>
<reference evidence="1 2" key="1">
    <citation type="submission" date="2018-08" db="EMBL/GenBank/DDBJ databases">
        <title>Fibrisoma montanum sp. nov., isolated from Danxia mountain soil.</title>
        <authorList>
            <person name="Huang Y."/>
        </authorList>
    </citation>
    <scope>NUCLEOTIDE SEQUENCE [LARGE SCALE GENOMIC DNA]</scope>
    <source>
        <strain evidence="1 2">HYT19</strain>
    </source>
</reference>
<sequence>MTKSVSSKMGIKPGSSSLFINAPTEAITAMELPDLDVKTTLDGSFDYIHLFVTNQQEMHEQFAMLKNHLRATGMLWVSWPKAGRQGTDLKLTKVIEIGYEYGLVESKNLSINTIWPALKFTHPKEGKLYNNSYGKLRL</sequence>
<dbReference type="Proteomes" id="UP000283523">
    <property type="component" value="Unassembled WGS sequence"/>
</dbReference>
<organism evidence="1 2">
    <name type="scientific">Fibrisoma montanum</name>
    <dbReference type="NCBI Taxonomy" id="2305895"/>
    <lineage>
        <taxon>Bacteria</taxon>
        <taxon>Pseudomonadati</taxon>
        <taxon>Bacteroidota</taxon>
        <taxon>Cytophagia</taxon>
        <taxon>Cytophagales</taxon>
        <taxon>Spirosomataceae</taxon>
        <taxon>Fibrisoma</taxon>
    </lineage>
</organism>
<dbReference type="OrthoDB" id="9800461at2"/>
<comment type="caution">
    <text evidence="1">The sequence shown here is derived from an EMBL/GenBank/DDBJ whole genome shotgun (WGS) entry which is preliminary data.</text>
</comment>
<evidence type="ECO:0000313" key="2">
    <source>
        <dbReference type="Proteomes" id="UP000283523"/>
    </source>
</evidence>